<sequence length="96" mass="11287">MTTTVFKFLERAIWAFVCFLVESQYPHSHRRPSTNIFTYHIKPILFVSHLYCGYRLAAYRTPGKPLRRRDDLLRNSLNTLTSGFNFLLTSPFDLSL</sequence>
<evidence type="ECO:0000313" key="2">
    <source>
        <dbReference type="EMBL" id="KAF2192713.1"/>
    </source>
</evidence>
<organism evidence="2 3">
    <name type="scientific">Zopfia rhizophila CBS 207.26</name>
    <dbReference type="NCBI Taxonomy" id="1314779"/>
    <lineage>
        <taxon>Eukaryota</taxon>
        <taxon>Fungi</taxon>
        <taxon>Dikarya</taxon>
        <taxon>Ascomycota</taxon>
        <taxon>Pezizomycotina</taxon>
        <taxon>Dothideomycetes</taxon>
        <taxon>Dothideomycetes incertae sedis</taxon>
        <taxon>Zopfiaceae</taxon>
        <taxon>Zopfia</taxon>
    </lineage>
</organism>
<evidence type="ECO:0000313" key="3">
    <source>
        <dbReference type="Proteomes" id="UP000800200"/>
    </source>
</evidence>
<feature type="chain" id="PRO_5025490175" description="Secreted protein" evidence="1">
    <location>
        <begin position="24"/>
        <end position="96"/>
    </location>
</feature>
<proteinExistence type="predicted"/>
<dbReference type="Proteomes" id="UP000800200">
    <property type="component" value="Unassembled WGS sequence"/>
</dbReference>
<protein>
    <recommendedName>
        <fullName evidence="4">Secreted protein</fullName>
    </recommendedName>
</protein>
<feature type="signal peptide" evidence="1">
    <location>
        <begin position="1"/>
        <end position="23"/>
    </location>
</feature>
<keyword evidence="1" id="KW-0732">Signal</keyword>
<dbReference type="AlphaFoldDB" id="A0A6A6ENX1"/>
<name>A0A6A6ENX1_9PEZI</name>
<gene>
    <name evidence="2" type="ORF">K469DRAFT_717298</name>
</gene>
<keyword evidence="3" id="KW-1185">Reference proteome</keyword>
<evidence type="ECO:0008006" key="4">
    <source>
        <dbReference type="Google" id="ProtNLM"/>
    </source>
</evidence>
<dbReference type="EMBL" id="ML994615">
    <property type="protein sequence ID" value="KAF2192713.1"/>
    <property type="molecule type" value="Genomic_DNA"/>
</dbReference>
<reference evidence="2" key="1">
    <citation type="journal article" date="2020" name="Stud. Mycol.">
        <title>101 Dothideomycetes genomes: a test case for predicting lifestyles and emergence of pathogens.</title>
        <authorList>
            <person name="Haridas S."/>
            <person name="Albert R."/>
            <person name="Binder M."/>
            <person name="Bloem J."/>
            <person name="Labutti K."/>
            <person name="Salamov A."/>
            <person name="Andreopoulos B."/>
            <person name="Baker S."/>
            <person name="Barry K."/>
            <person name="Bills G."/>
            <person name="Bluhm B."/>
            <person name="Cannon C."/>
            <person name="Castanera R."/>
            <person name="Culley D."/>
            <person name="Daum C."/>
            <person name="Ezra D."/>
            <person name="Gonzalez J."/>
            <person name="Henrissat B."/>
            <person name="Kuo A."/>
            <person name="Liang C."/>
            <person name="Lipzen A."/>
            <person name="Lutzoni F."/>
            <person name="Magnuson J."/>
            <person name="Mondo S."/>
            <person name="Nolan M."/>
            <person name="Ohm R."/>
            <person name="Pangilinan J."/>
            <person name="Park H.-J."/>
            <person name="Ramirez L."/>
            <person name="Alfaro M."/>
            <person name="Sun H."/>
            <person name="Tritt A."/>
            <person name="Yoshinaga Y."/>
            <person name="Zwiers L.-H."/>
            <person name="Turgeon B."/>
            <person name="Goodwin S."/>
            <person name="Spatafora J."/>
            <person name="Crous P."/>
            <person name="Grigoriev I."/>
        </authorList>
    </citation>
    <scope>NUCLEOTIDE SEQUENCE</scope>
    <source>
        <strain evidence="2">CBS 207.26</strain>
    </source>
</reference>
<accession>A0A6A6ENX1</accession>
<evidence type="ECO:0000256" key="1">
    <source>
        <dbReference type="SAM" id="SignalP"/>
    </source>
</evidence>